<dbReference type="HAMAP" id="MF_01208">
    <property type="entry name" value="PyrE"/>
    <property type="match status" value="1"/>
</dbReference>
<dbReference type="AlphaFoldDB" id="A0A131XIE0"/>
<evidence type="ECO:0000256" key="13">
    <source>
        <dbReference type="ARBA" id="ARBA00023268"/>
    </source>
</evidence>
<evidence type="ECO:0000256" key="15">
    <source>
        <dbReference type="PIRSR" id="PIRSR614732-2"/>
    </source>
</evidence>
<feature type="active site" description="For OMPdecase activity" evidence="14">
    <location>
        <position position="300"/>
    </location>
</feature>
<evidence type="ECO:0000256" key="1">
    <source>
        <dbReference type="ARBA" id="ARBA00004861"/>
    </source>
</evidence>
<feature type="binding site" evidence="15">
    <location>
        <position position="417"/>
    </location>
    <ligand>
        <name>substrate</name>
    </ligand>
</feature>
<feature type="active site" description="For OMPdecase activity" evidence="14">
    <location>
        <position position="302"/>
    </location>
</feature>
<evidence type="ECO:0000256" key="6">
    <source>
        <dbReference type="ARBA" id="ARBA00012321"/>
    </source>
</evidence>
<dbReference type="NCBIfam" id="TIGR01740">
    <property type="entry name" value="pyrF"/>
    <property type="match status" value="1"/>
</dbReference>
<dbReference type="InterPro" id="IPR014732">
    <property type="entry name" value="OMPdecase"/>
</dbReference>
<dbReference type="PROSITE" id="PS00156">
    <property type="entry name" value="OMPDECASE"/>
    <property type="match status" value="1"/>
</dbReference>
<feature type="domain" description="Orotidine 5'-phosphate decarboxylase" evidence="16">
    <location>
        <begin position="241"/>
        <end position="453"/>
    </location>
</feature>
<dbReference type="Pfam" id="PF00156">
    <property type="entry name" value="Pribosyltran"/>
    <property type="match status" value="1"/>
</dbReference>
<dbReference type="EC" id="4.1.1.23" evidence="6"/>
<dbReference type="InterPro" id="IPR001754">
    <property type="entry name" value="OMPdeCOase_dom"/>
</dbReference>
<evidence type="ECO:0000256" key="14">
    <source>
        <dbReference type="PIRSR" id="PIRSR614732-1"/>
    </source>
</evidence>
<evidence type="ECO:0000313" key="17">
    <source>
        <dbReference type="EMBL" id="JAP65426.1"/>
    </source>
</evidence>
<dbReference type="GO" id="GO:0006207">
    <property type="term" value="P:'de novo' pyrimidine nucleobase biosynthetic process"/>
    <property type="evidence" value="ECO:0007669"/>
    <property type="project" value="InterPro"/>
</dbReference>
<evidence type="ECO:0000256" key="11">
    <source>
        <dbReference type="ARBA" id="ARBA00022975"/>
    </source>
</evidence>
<dbReference type="InterPro" id="IPR000836">
    <property type="entry name" value="PRTase_dom"/>
</dbReference>
<evidence type="ECO:0000256" key="7">
    <source>
        <dbReference type="ARBA" id="ARBA00015047"/>
    </source>
</evidence>
<dbReference type="FunFam" id="3.20.20.70:FF:000114">
    <property type="entry name" value="Decarboxylase,orotidine phosphate"/>
    <property type="match status" value="1"/>
</dbReference>
<dbReference type="GO" id="GO:0004588">
    <property type="term" value="F:orotate phosphoribosyltransferase activity"/>
    <property type="evidence" value="ECO:0007669"/>
    <property type="project" value="UniProtKB-EC"/>
</dbReference>
<dbReference type="GO" id="GO:0004590">
    <property type="term" value="F:orotidine-5'-phosphate decarboxylase activity"/>
    <property type="evidence" value="ECO:0007669"/>
    <property type="project" value="UniProtKB-EC"/>
</dbReference>
<proteinExistence type="evidence at transcript level"/>
<evidence type="ECO:0000256" key="10">
    <source>
        <dbReference type="ARBA" id="ARBA00022793"/>
    </source>
</evidence>
<feature type="binding site" evidence="15">
    <location>
        <position position="269"/>
    </location>
    <ligand>
        <name>substrate</name>
    </ligand>
</feature>
<comment type="pathway">
    <text evidence="1">Pyrimidine metabolism; UMP biosynthesis via de novo pathway; UMP from orotate: step 2/2.</text>
</comment>
<keyword evidence="9 17" id="KW-0808">Transferase</keyword>
<dbReference type="InterPro" id="IPR004467">
    <property type="entry name" value="Or_phspho_trans_dom"/>
</dbReference>
<comment type="pathway">
    <text evidence="2">Pyrimidine metabolism; UMP biosynthesis via de novo pathway; UMP from orotate: step 1/2.</text>
</comment>
<sequence>MGETLACELVDAGAVKFGTFTLKSGITSPFYVDLRVSVSYPKLLHDIADAVVAKIKEDEIEGDLLCGVPYTALPIATCVAMTTEQPMVMVRKEIKAYGTKRPIEGTFHPGQKCIIIEDIVSSGSSIIEIAQALSTAGLIVTDAVVFLDREQGGKENLQKWNIQLHSIFHITSIMKKLVAKKRLSEDVASKVAAFVQSVKAPLVPSLLLPTPNKDTYAHRSQVARCLLAKRLLGLMDQKQTNLAVAVDVTTTDKLLQLADQLGPHICVFKTHVDLLEDFNRDAMMRLRDIATKHDFLIMEDRKFADIGQTVQLQYKGGQFTTQLWTDMVTAHSLPGPGILTALQQASRPEQACVLIAEMSSAGTLTSKSYTEATVKMAEDFPDFVLGFVCQSRVSHNPGHIHMTPGVRLDASGDSLGQQYCDPSSAVVERGADIIIVGRGIVASANPEEAALRYKKAAYDAYLSTLSSK</sequence>
<dbReference type="InterPro" id="IPR013785">
    <property type="entry name" value="Aldolase_TIM"/>
</dbReference>
<dbReference type="InterPro" id="IPR023031">
    <property type="entry name" value="OPRT"/>
</dbReference>
<evidence type="ECO:0000259" key="16">
    <source>
        <dbReference type="SMART" id="SM00934"/>
    </source>
</evidence>
<dbReference type="InterPro" id="IPR018089">
    <property type="entry name" value="OMPdecase_AS"/>
</dbReference>
<dbReference type="Pfam" id="PF00215">
    <property type="entry name" value="OMPdecase"/>
    <property type="match status" value="1"/>
</dbReference>
<dbReference type="PANTHER" id="PTHR19278:SF9">
    <property type="entry name" value="URIDINE 5'-MONOPHOSPHATE SYNTHASE"/>
    <property type="match status" value="1"/>
</dbReference>
<dbReference type="InterPro" id="IPR011060">
    <property type="entry name" value="RibuloseP-bd_barrel"/>
</dbReference>
<keyword evidence="11" id="KW-0665">Pyrimidine biosynthesis</keyword>
<evidence type="ECO:0000256" key="12">
    <source>
        <dbReference type="ARBA" id="ARBA00023239"/>
    </source>
</evidence>
<dbReference type="GO" id="GO:0044205">
    <property type="term" value="P:'de novo' UMP biosynthetic process"/>
    <property type="evidence" value="ECO:0007669"/>
    <property type="project" value="UniProtKB-UniPathway"/>
</dbReference>
<feature type="binding site" evidence="15">
    <location>
        <position position="407"/>
    </location>
    <ligand>
        <name>substrate</name>
    </ligand>
</feature>
<dbReference type="SUPFAM" id="SSF53271">
    <property type="entry name" value="PRTase-like"/>
    <property type="match status" value="1"/>
</dbReference>
<evidence type="ECO:0000256" key="8">
    <source>
        <dbReference type="ARBA" id="ARBA00022676"/>
    </source>
</evidence>
<dbReference type="SUPFAM" id="SSF51366">
    <property type="entry name" value="Ribulose-phoshate binding barrel"/>
    <property type="match status" value="1"/>
</dbReference>
<dbReference type="FunFam" id="3.40.50.2020:FF:000025">
    <property type="entry name" value="Uridine monophosphate synthetase"/>
    <property type="match status" value="1"/>
</dbReference>
<evidence type="ECO:0000256" key="5">
    <source>
        <dbReference type="ARBA" id="ARBA00011971"/>
    </source>
</evidence>
<evidence type="ECO:0000256" key="3">
    <source>
        <dbReference type="ARBA" id="ARBA00006221"/>
    </source>
</evidence>
<evidence type="ECO:0000256" key="2">
    <source>
        <dbReference type="ARBA" id="ARBA00004889"/>
    </source>
</evidence>
<dbReference type="EC" id="2.4.2.10" evidence="5"/>
<keyword evidence="10" id="KW-0210">Decarboxylase</keyword>
<dbReference type="NCBIfam" id="TIGR00336">
    <property type="entry name" value="pyrE"/>
    <property type="match status" value="1"/>
</dbReference>
<organism evidence="17">
    <name type="scientific">Hyalomma excavatum</name>
    <dbReference type="NCBI Taxonomy" id="257692"/>
    <lineage>
        <taxon>Eukaryota</taxon>
        <taxon>Metazoa</taxon>
        <taxon>Ecdysozoa</taxon>
        <taxon>Arthropoda</taxon>
        <taxon>Chelicerata</taxon>
        <taxon>Arachnida</taxon>
        <taxon>Acari</taxon>
        <taxon>Parasitiformes</taxon>
        <taxon>Ixodida</taxon>
        <taxon>Ixodoidea</taxon>
        <taxon>Ixodidae</taxon>
        <taxon>Hyalomminae</taxon>
        <taxon>Hyalomma</taxon>
    </lineage>
</organism>
<comment type="similarity">
    <text evidence="4">In the C-terminal section; belongs to the OMP decarboxylase family.</text>
</comment>
<dbReference type="PANTHER" id="PTHR19278">
    <property type="entry name" value="OROTATE PHOSPHORIBOSYLTRANSFERASE"/>
    <property type="match status" value="1"/>
</dbReference>
<dbReference type="Gene3D" id="3.20.20.70">
    <property type="entry name" value="Aldolase class I"/>
    <property type="match status" value="1"/>
</dbReference>
<dbReference type="SMART" id="SM00934">
    <property type="entry name" value="OMPdecase"/>
    <property type="match status" value="1"/>
</dbReference>
<feature type="binding site" evidence="15">
    <location>
        <position position="247"/>
    </location>
    <ligand>
        <name>substrate</name>
    </ligand>
</feature>
<keyword evidence="12" id="KW-0456">Lyase</keyword>
<dbReference type="CDD" id="cd06223">
    <property type="entry name" value="PRTases_typeI"/>
    <property type="match status" value="1"/>
</dbReference>
<name>A0A131XIE0_9ACAR</name>
<feature type="binding site" evidence="15">
    <location>
        <position position="438"/>
    </location>
    <ligand>
        <name>substrate</name>
    </ligand>
</feature>
<dbReference type="CDD" id="cd04725">
    <property type="entry name" value="OMP_decarboxylase_like"/>
    <property type="match status" value="1"/>
</dbReference>
<dbReference type="UniPathway" id="UPA00070">
    <property type="reaction ID" value="UER00119"/>
</dbReference>
<feature type="binding site" evidence="15">
    <location>
        <position position="437"/>
    </location>
    <ligand>
        <name>substrate</name>
    </ligand>
</feature>
<feature type="binding site" evidence="15">
    <location>
        <position position="359"/>
    </location>
    <ligand>
        <name>substrate</name>
    </ligand>
</feature>
<reference evidence="17" key="1">
    <citation type="journal article" date="2017" name="Ticks Tick Borne Dis.">
        <title>An insight into the sialome of Hyalomma excavatum.</title>
        <authorList>
            <person name="Ribeiro J.M."/>
            <person name="Slovak M."/>
            <person name="Francischetti I.M."/>
        </authorList>
    </citation>
    <scope>NUCLEOTIDE SEQUENCE</scope>
    <source>
        <strain evidence="17">Samish</strain>
        <tissue evidence="17">Salivary glands</tissue>
    </source>
</reference>
<evidence type="ECO:0000256" key="4">
    <source>
        <dbReference type="ARBA" id="ARBA00009769"/>
    </source>
</evidence>
<accession>A0A131XIE0</accession>
<dbReference type="Gene3D" id="3.40.50.2020">
    <property type="match status" value="1"/>
</dbReference>
<keyword evidence="13" id="KW-0511">Multifunctional enzyme</keyword>
<feature type="active site" description="For OMPdecase activity" evidence="14">
    <location>
        <position position="305"/>
    </location>
</feature>
<evidence type="ECO:0000256" key="9">
    <source>
        <dbReference type="ARBA" id="ARBA00022679"/>
    </source>
</evidence>
<dbReference type="InterPro" id="IPR029057">
    <property type="entry name" value="PRTase-like"/>
</dbReference>
<dbReference type="EMBL" id="GEFH01003155">
    <property type="protein sequence ID" value="JAP65426.1"/>
    <property type="molecule type" value="mRNA"/>
</dbReference>
<keyword evidence="8 17" id="KW-0328">Glycosyltransferase</keyword>
<protein>
    <recommendedName>
        <fullName evidence="7">Uridine 5'-monophosphate synthase</fullName>
        <ecNumber evidence="5">2.4.2.10</ecNumber>
        <ecNumber evidence="6">4.1.1.23</ecNumber>
    </recommendedName>
</protein>
<comment type="similarity">
    <text evidence="3">In the N-terminal section; belongs to the purine/pyrimidine phosphoribosyltransferase family.</text>
</comment>